<keyword evidence="2" id="KW-0808">Transferase</keyword>
<evidence type="ECO:0000313" key="11">
    <source>
        <dbReference type="Proteomes" id="UP000673691"/>
    </source>
</evidence>
<feature type="binding site" evidence="6">
    <location>
        <position position="79"/>
    </location>
    <ligand>
        <name>ATP</name>
        <dbReference type="ChEBI" id="CHEBI:30616"/>
    </ligand>
</feature>
<accession>A0A8H7ZP47</accession>
<keyword evidence="11" id="KW-1185">Reference proteome</keyword>
<evidence type="ECO:0000259" key="9">
    <source>
        <dbReference type="PROSITE" id="PS50011"/>
    </source>
</evidence>
<evidence type="ECO:0000256" key="1">
    <source>
        <dbReference type="ARBA" id="ARBA00022527"/>
    </source>
</evidence>
<dbReference type="PROSITE" id="PS00108">
    <property type="entry name" value="PROTEIN_KINASE_ST"/>
    <property type="match status" value="1"/>
</dbReference>
<dbReference type="Proteomes" id="UP000673691">
    <property type="component" value="Unassembled WGS sequence"/>
</dbReference>
<dbReference type="InterPro" id="IPR011009">
    <property type="entry name" value="Kinase-like_dom_sf"/>
</dbReference>
<dbReference type="AlphaFoldDB" id="A0A8H7ZP47"/>
<comment type="caution">
    <text evidence="10">The sequence shown here is derived from an EMBL/GenBank/DDBJ whole genome shotgun (WGS) entry which is preliminary data.</text>
</comment>
<proteinExistence type="inferred from homology"/>
<dbReference type="PROSITE" id="PS00107">
    <property type="entry name" value="PROTEIN_KINASE_ATP"/>
    <property type="match status" value="1"/>
</dbReference>
<evidence type="ECO:0000256" key="7">
    <source>
        <dbReference type="RuleBase" id="RU000304"/>
    </source>
</evidence>
<name>A0A8H7ZP47_9FUNG</name>
<dbReference type="SUPFAM" id="SSF56112">
    <property type="entry name" value="Protein kinase-like (PK-like)"/>
    <property type="match status" value="1"/>
</dbReference>
<dbReference type="OrthoDB" id="193931at2759"/>
<dbReference type="GO" id="GO:0035556">
    <property type="term" value="P:intracellular signal transduction"/>
    <property type="evidence" value="ECO:0007669"/>
    <property type="project" value="TreeGrafter"/>
</dbReference>
<keyword evidence="3 6" id="KW-0547">Nucleotide-binding</keyword>
<keyword evidence="5 6" id="KW-0067">ATP-binding</keyword>
<dbReference type="InterPro" id="IPR017441">
    <property type="entry name" value="Protein_kinase_ATP_BS"/>
</dbReference>
<keyword evidence="1 7" id="KW-0723">Serine/threonine-protein kinase</keyword>
<dbReference type="InterPro" id="IPR000719">
    <property type="entry name" value="Prot_kinase_dom"/>
</dbReference>
<protein>
    <submittedName>
        <fullName evidence="10">Kinase-like domain-containing protein</fullName>
    </submittedName>
</protein>
<evidence type="ECO:0000256" key="6">
    <source>
        <dbReference type="PROSITE-ProRule" id="PRU10141"/>
    </source>
</evidence>
<dbReference type="PANTHER" id="PTHR24346">
    <property type="entry name" value="MAP/MICROTUBULE AFFINITY-REGULATING KINASE"/>
    <property type="match status" value="1"/>
</dbReference>
<organism evidence="10 11">
    <name type="scientific">Olpidium bornovanus</name>
    <dbReference type="NCBI Taxonomy" id="278681"/>
    <lineage>
        <taxon>Eukaryota</taxon>
        <taxon>Fungi</taxon>
        <taxon>Fungi incertae sedis</taxon>
        <taxon>Olpidiomycota</taxon>
        <taxon>Olpidiomycotina</taxon>
        <taxon>Olpidiomycetes</taxon>
        <taxon>Olpidiales</taxon>
        <taxon>Olpidiaceae</taxon>
        <taxon>Olpidium</taxon>
    </lineage>
</organism>
<dbReference type="GO" id="GO:0004674">
    <property type="term" value="F:protein serine/threonine kinase activity"/>
    <property type="evidence" value="ECO:0007669"/>
    <property type="project" value="UniProtKB-KW"/>
</dbReference>
<dbReference type="GO" id="GO:0005524">
    <property type="term" value="F:ATP binding"/>
    <property type="evidence" value="ECO:0007669"/>
    <property type="project" value="UniProtKB-UniRule"/>
</dbReference>
<dbReference type="InterPro" id="IPR008271">
    <property type="entry name" value="Ser/Thr_kinase_AS"/>
</dbReference>
<evidence type="ECO:0000256" key="3">
    <source>
        <dbReference type="ARBA" id="ARBA00022741"/>
    </source>
</evidence>
<feature type="region of interest" description="Disordered" evidence="8">
    <location>
        <begin position="1"/>
        <end position="38"/>
    </location>
</feature>
<sequence>MGRLSPSPRSPVTAARPEPDPAAGAPPQTPQLRMGASLFGTPDGRTLGDYRLERTIGEGAFGKVKLATHLITGQQVAVKVVEKSHLKYDAAERLVREVLVLKLLEHPNINRLLEVVDTPAAVYLVLEYISGGELFDRICAAGRFGESDARAYFRQILSAVQYCHAHGVAHRDLKPENILVDKDGVLKLIDFGFSNLMRKGSHLDTFCGSAAYAAPGAQEGGEEGEGLLVDAPAAMRRTPLTASPHSAEMLSGKKYTGN</sequence>
<dbReference type="Pfam" id="PF00069">
    <property type="entry name" value="Pkinase"/>
    <property type="match status" value="1"/>
</dbReference>
<dbReference type="FunFam" id="3.30.200.20:FF:000003">
    <property type="entry name" value="Non-specific serine/threonine protein kinase"/>
    <property type="match status" value="1"/>
</dbReference>
<evidence type="ECO:0000256" key="4">
    <source>
        <dbReference type="ARBA" id="ARBA00022777"/>
    </source>
</evidence>
<evidence type="ECO:0000256" key="5">
    <source>
        <dbReference type="ARBA" id="ARBA00022840"/>
    </source>
</evidence>
<evidence type="ECO:0000256" key="8">
    <source>
        <dbReference type="SAM" id="MobiDB-lite"/>
    </source>
</evidence>
<evidence type="ECO:0000313" key="10">
    <source>
        <dbReference type="EMBL" id="KAG5456694.1"/>
    </source>
</evidence>
<feature type="non-terminal residue" evidence="10">
    <location>
        <position position="258"/>
    </location>
</feature>
<keyword evidence="4" id="KW-0418">Kinase</keyword>
<dbReference type="Gene3D" id="1.10.510.10">
    <property type="entry name" value="Transferase(Phosphotransferase) domain 1"/>
    <property type="match status" value="1"/>
</dbReference>
<reference evidence="10 11" key="1">
    <citation type="journal article" name="Sci. Rep.">
        <title>Genome-scale phylogenetic analyses confirm Olpidium as the closest living zoosporic fungus to the non-flagellated, terrestrial fungi.</title>
        <authorList>
            <person name="Chang Y."/>
            <person name="Rochon D."/>
            <person name="Sekimoto S."/>
            <person name="Wang Y."/>
            <person name="Chovatia M."/>
            <person name="Sandor L."/>
            <person name="Salamov A."/>
            <person name="Grigoriev I.V."/>
            <person name="Stajich J.E."/>
            <person name="Spatafora J.W."/>
        </authorList>
    </citation>
    <scope>NUCLEOTIDE SEQUENCE [LARGE SCALE GENOMIC DNA]</scope>
    <source>
        <strain evidence="10">S191</strain>
    </source>
</reference>
<comment type="similarity">
    <text evidence="7">Belongs to the protein kinase superfamily.</text>
</comment>
<feature type="domain" description="Protein kinase" evidence="9">
    <location>
        <begin position="50"/>
        <end position="258"/>
    </location>
</feature>
<dbReference type="PANTHER" id="PTHR24346:SF30">
    <property type="entry name" value="MATERNAL EMBRYONIC LEUCINE ZIPPER KINASE"/>
    <property type="match status" value="1"/>
</dbReference>
<dbReference type="GO" id="GO:0005737">
    <property type="term" value="C:cytoplasm"/>
    <property type="evidence" value="ECO:0007669"/>
    <property type="project" value="TreeGrafter"/>
</dbReference>
<dbReference type="SMART" id="SM00220">
    <property type="entry name" value="S_TKc"/>
    <property type="match status" value="1"/>
</dbReference>
<dbReference type="EMBL" id="JAEFCI010011317">
    <property type="protein sequence ID" value="KAG5456694.1"/>
    <property type="molecule type" value="Genomic_DNA"/>
</dbReference>
<gene>
    <name evidence="10" type="ORF">BJ554DRAFT_3490</name>
</gene>
<evidence type="ECO:0000256" key="2">
    <source>
        <dbReference type="ARBA" id="ARBA00022679"/>
    </source>
</evidence>
<dbReference type="FunFam" id="1.10.510.10:FF:000571">
    <property type="entry name" value="Maternal embryonic leucine zipper kinase"/>
    <property type="match status" value="1"/>
</dbReference>
<dbReference type="PROSITE" id="PS50011">
    <property type="entry name" value="PROTEIN_KINASE_DOM"/>
    <property type="match status" value="1"/>
</dbReference>